<organism evidence="5 6">
    <name type="scientific">Pseudomonas cichorii</name>
    <dbReference type="NCBI Taxonomy" id="36746"/>
    <lineage>
        <taxon>Bacteria</taxon>
        <taxon>Pseudomonadati</taxon>
        <taxon>Pseudomonadota</taxon>
        <taxon>Gammaproteobacteria</taxon>
        <taxon>Pseudomonadales</taxon>
        <taxon>Pseudomonadaceae</taxon>
        <taxon>Pseudomonas</taxon>
    </lineage>
</organism>
<dbReference type="InterPro" id="IPR051802">
    <property type="entry name" value="YfhM-like"/>
</dbReference>
<feature type="domain" description="Alpha-2-macroglobulin bait region" evidence="3">
    <location>
        <begin position="788"/>
        <end position="934"/>
    </location>
</feature>
<dbReference type="Pfam" id="PF07703">
    <property type="entry name" value="A2M_BRD"/>
    <property type="match status" value="1"/>
</dbReference>
<gene>
    <name evidence="5" type="ORF">ALQ04_05456</name>
</gene>
<proteinExistence type="inferred from homology"/>
<dbReference type="InterPro" id="IPR047565">
    <property type="entry name" value="Alpha-macroglob_thiol-ester_cl"/>
</dbReference>
<dbReference type="SMART" id="SM01419">
    <property type="entry name" value="Thiol-ester_cl"/>
    <property type="match status" value="1"/>
</dbReference>
<feature type="compositionally biased region" description="Basic residues" evidence="2">
    <location>
        <begin position="85"/>
        <end position="95"/>
    </location>
</feature>
<comment type="caution">
    <text evidence="5">The sequence shown here is derived from an EMBL/GenBank/DDBJ whole genome shotgun (WGS) entry which is preliminary data.</text>
</comment>
<dbReference type="Pfam" id="PF17973">
    <property type="entry name" value="bMG10"/>
    <property type="match status" value="1"/>
</dbReference>
<evidence type="ECO:0000259" key="3">
    <source>
        <dbReference type="SMART" id="SM01359"/>
    </source>
</evidence>
<dbReference type="InterPro" id="IPR041246">
    <property type="entry name" value="Bact_MG10"/>
</dbReference>
<dbReference type="SUPFAM" id="SSF48239">
    <property type="entry name" value="Terpenoid cyclases/Protein prenyltransferases"/>
    <property type="match status" value="1"/>
</dbReference>
<protein>
    <submittedName>
        <fullName evidence="5">Large extracellular alpha-helical protein</fullName>
    </submittedName>
</protein>
<dbReference type="InterPro" id="IPR011625">
    <property type="entry name" value="A2M_N_BRD"/>
</dbReference>
<dbReference type="SMART" id="SM01360">
    <property type="entry name" value="A2M"/>
    <property type="match status" value="1"/>
</dbReference>
<dbReference type="SMART" id="SM01359">
    <property type="entry name" value="A2M_N_2"/>
    <property type="match status" value="1"/>
</dbReference>
<dbReference type="Gene3D" id="2.60.40.1930">
    <property type="match status" value="1"/>
</dbReference>
<dbReference type="Pfam" id="PF00207">
    <property type="entry name" value="A2M"/>
    <property type="match status" value="1"/>
</dbReference>
<evidence type="ECO:0000256" key="1">
    <source>
        <dbReference type="ARBA" id="ARBA00010556"/>
    </source>
</evidence>
<dbReference type="Gene3D" id="1.50.10.20">
    <property type="match status" value="1"/>
</dbReference>
<sequence length="1658" mass="182056">MAAQQWPVEPLPATGTATERGPARVRPAMAARWWQGRAVCQRDQADSVQQPSGGSRHGPGQARRPDVLRSGRRPAPDDLDGPLHRLSHRHHHPDRQRHALREPAATHDMEGHPMDTRRCQPQLHRRLSTQLSHPMTGARMPRICSLISLLATLLIPLAPVNAEDSVAPSGYSPVSGESFFLLADSSFSSNEQALVRLEAPGRDYRRFRMEPYGGADIRVYRIDKPLDFLKRQKNLHRVVSEGQFKGEGLSNTLAYLWDNWYRTSRRVMQRAFSYESRKQVTEEVPELKMGNAMVAPTPYDAQPQFALIPGLPVVSQFRYPLWEAKPIQPPAGVDLSGSSSKFVTVVPGNVYIPLGQLKPGLYLVEALIGKYRATTMVFVSNTVAVSKIAGDELLVWAAGKNEGRSVPKANVLWTDGLGVMSSGQTDEQGLLRLKHVSPERSFVIGEDQEGGVFVSENFYYDSEIYDTKLYAFTDRPLYRPGDWVSLKIVGREFKNARDSVAPGTADVEVTVLDATGTALQSLPLKFDAQSGAQGRFQLPDNAVAGGYELRFSYKDQAYSSAFRVAEYIKPHFEISLNLAKQDYGTGEPVKGNLLLLYPDGKPVANARLSLSLRAQQLSTVDNELQYLGQFPVELTSTELTTDAKGSATLDLPAADKPSRYMLSVFASDGAAYRVKTTKEILIDRGAASFRLSAVQRFSAVGEKVVFSYLNEGGSEQGKTLTPSSYKWLRLEDQSSGGGKLGAADKDFSLSFERPGTYNLTLMDEHGRLIGATGHSVTGDGVKAVPGTVEIVFDKPEYRVGDEALALITFPEPVGDALLSLERDKVEATALLSKGGDWLNMEKLNDTQYRARIAVKDSFAPNLTFSVLYTKGGQYSFQNAGIKVVAPQIDVAITTDKQDYRPGDTVSVDLSTQFAGKPVPAHLTVSVVDEMVYALQPEIAPTIDQFFYHPRRNNVRTSASLSFISYDVALPGSPTAPGKANRSERGVKVLERPRREDVDTAAWEPELVTDANGKVRFTFKMPDSLTRWRITARAIDQNGQVGQKKQFVRSEKPLYLKWSGPTRFRAGDQPDLGIFAFSQADKPLKAELLVHYGGAEQRVPVTLNNGINYIALPAFALASGEWRAELLQDGKVADALAVSLSATGEGWQVTQSQSLDAVSGENPLTLPADATAIRLRLDDSPQALFRSALDDLLSYPYGGVEQTASRLLPLGIAYPVLASSPQVRDRLRLIMQNSRLRLVQMAGPSASFTWWGQDLKPDAFLTAYAYYADWHASKALELSLPPEHWQRVLDVYATQAKDTPLLQRALILSFARQMQLPVNTLLSGLMEDLAKAGEGAQANLMDSGEDSLVMSDPDSALGLAAARALTASLARQSKVPLTDGFSRQLPEAQQRLAVSSQPFAEALNLSLQGFDQARAQALLQRLLPQQSTLERALALSWLQNSIQQASPTIALAPGEGWKKRYGDSGEMYWIWQGAGPVPAVLSLSGTQERPLRALLSYQTRQPPVDPLPVTVTRRLSRLVPGTEAFTFSLEAVDGKALSSDSLYLDEVIITSKAARPLRYGMIEVPLPAGADVERTTWGIKLTGKAGTQPSALEKARFEPGQMAYAIPVDTLNGELRVRHLVRFSQKGQFKLPPVRFTQVYAPQHQALETKPAFGQIKVN</sequence>
<dbReference type="EMBL" id="RBRE01000035">
    <property type="protein sequence ID" value="RMQ47819.1"/>
    <property type="molecule type" value="Genomic_DNA"/>
</dbReference>
<evidence type="ECO:0000259" key="4">
    <source>
        <dbReference type="SMART" id="SM01360"/>
    </source>
</evidence>
<feature type="compositionally biased region" description="Basic and acidic residues" evidence="2">
    <location>
        <begin position="96"/>
        <end position="117"/>
    </location>
</feature>
<feature type="region of interest" description="Disordered" evidence="2">
    <location>
        <begin position="1"/>
        <end position="117"/>
    </location>
</feature>
<dbReference type="Gene3D" id="2.20.130.20">
    <property type="match status" value="1"/>
</dbReference>
<evidence type="ECO:0000313" key="6">
    <source>
        <dbReference type="Proteomes" id="UP000277236"/>
    </source>
</evidence>
<evidence type="ECO:0000313" key="5">
    <source>
        <dbReference type="EMBL" id="RMQ47819.1"/>
    </source>
</evidence>
<accession>A0A3M4M294</accession>
<dbReference type="GO" id="GO:0004866">
    <property type="term" value="F:endopeptidase inhibitor activity"/>
    <property type="evidence" value="ECO:0007669"/>
    <property type="project" value="InterPro"/>
</dbReference>
<dbReference type="Proteomes" id="UP000277236">
    <property type="component" value="Unassembled WGS sequence"/>
</dbReference>
<dbReference type="InterPro" id="IPR001599">
    <property type="entry name" value="Macroglobln_a2"/>
</dbReference>
<dbReference type="InterPro" id="IPR008930">
    <property type="entry name" value="Terpenoid_cyclase/PrenylTrfase"/>
</dbReference>
<comment type="similarity">
    <text evidence="1">Belongs to the protease inhibitor I39 (alpha-2-macroglobulin) family. Bacterial alpha-2-macroglobulin subfamily.</text>
</comment>
<dbReference type="InterPro" id="IPR002890">
    <property type="entry name" value="MG2"/>
</dbReference>
<name>A0A3M4M294_PSECI</name>
<dbReference type="PANTHER" id="PTHR40094:SF1">
    <property type="entry name" value="UBIQUITIN DOMAIN-CONTAINING PROTEIN"/>
    <property type="match status" value="1"/>
</dbReference>
<dbReference type="PANTHER" id="PTHR40094">
    <property type="entry name" value="ALPHA-2-MACROGLOBULIN HOMOLOG"/>
    <property type="match status" value="1"/>
</dbReference>
<feature type="domain" description="Alpha-2-macroglobulin" evidence="4">
    <location>
        <begin position="999"/>
        <end position="1089"/>
    </location>
</feature>
<evidence type="ECO:0000256" key="2">
    <source>
        <dbReference type="SAM" id="MobiDB-lite"/>
    </source>
</evidence>
<reference evidence="5 6" key="1">
    <citation type="submission" date="2018-08" db="EMBL/GenBank/DDBJ databases">
        <title>Recombination of ecologically and evolutionarily significant loci maintains genetic cohesion in the Pseudomonas syringae species complex.</title>
        <authorList>
            <person name="Dillon M."/>
            <person name="Thakur S."/>
            <person name="Almeida R.N.D."/>
            <person name="Weir B.S."/>
            <person name="Guttman D.S."/>
        </authorList>
    </citation>
    <scope>NUCLEOTIDE SEQUENCE [LARGE SCALE GENOMIC DNA]</scope>
    <source>
        <strain evidence="5 6">ICMP 3353</strain>
    </source>
</reference>
<dbReference type="Pfam" id="PF01835">
    <property type="entry name" value="MG2"/>
    <property type="match status" value="1"/>
</dbReference>